<feature type="compositionally biased region" description="Basic and acidic residues" evidence="4">
    <location>
        <begin position="339"/>
        <end position="348"/>
    </location>
</feature>
<dbReference type="GO" id="GO:0005737">
    <property type="term" value="C:cytoplasm"/>
    <property type="evidence" value="ECO:0007669"/>
    <property type="project" value="TreeGrafter"/>
</dbReference>
<dbReference type="Proteomes" id="UP000298663">
    <property type="component" value="Unassembled WGS sequence"/>
</dbReference>
<evidence type="ECO:0000256" key="1">
    <source>
        <dbReference type="ARBA" id="ARBA00007796"/>
    </source>
</evidence>
<comment type="similarity">
    <text evidence="1">Belongs to the SH3BP5 family.</text>
</comment>
<feature type="region of interest" description="Disordered" evidence="4">
    <location>
        <begin position="399"/>
        <end position="422"/>
    </location>
</feature>
<evidence type="ECO:0000256" key="3">
    <source>
        <dbReference type="SAM" id="Coils"/>
    </source>
</evidence>
<feature type="coiled-coil region" evidence="3">
    <location>
        <begin position="69"/>
        <end position="96"/>
    </location>
</feature>
<evidence type="ECO:0000256" key="4">
    <source>
        <dbReference type="SAM" id="MobiDB-lite"/>
    </source>
</evidence>
<name>A0A4U5MRN0_STECR</name>
<feature type="region of interest" description="Disordered" evidence="4">
    <location>
        <begin position="307"/>
        <end position="355"/>
    </location>
</feature>
<evidence type="ECO:0008006" key="7">
    <source>
        <dbReference type="Google" id="ProtNLM"/>
    </source>
</evidence>
<feature type="compositionally biased region" description="Acidic residues" evidence="4">
    <location>
        <begin position="320"/>
        <end position="338"/>
    </location>
</feature>
<dbReference type="AlphaFoldDB" id="A0A4U5MRN0"/>
<sequence length="458" mass="51959">MSTVYDVAPCQSNSAVASTSSVLKEPKPDSARQWSSSEDGINYVDDDDGVEFSLDARHLNRVHEELEKLNIATDVINKLELQLDESRAQFRNIQSTWSQRLKEMSKKYGTAIEKGRPYYEAKLEERKIREDAQKAAIRFEKATSMLHVAKQQVKFSEESLNRDKTATTDCLEVLNYHVQKVQEADEEVKAAEAEHRDVSMKMMETRNKIAQMEKDNGKAIKKSRHYFEQRVEFTRVLEHQKALIQRLEVEVKQKKCDYTTSLRNLEQISESIHEERSLSSVKRGSGGTSPDLPVQRQDSIMRYNMSNENLTTASKTSDLQIEESEDSIDPAMFDEDPEDGRHLSPEKAGRKRPSSLGNGVILLAQQLIGSSDAETDLEKAFYFPPEQADVSYRTLPEGIRPLPETPSESDLSSMASGRTGDLKGMLRSHSQLIHEIDGSLERVDELLHRSVSDVEEMS</sequence>
<dbReference type="PANTHER" id="PTHR19423:SF1">
    <property type="entry name" value="SH3 DOMAIN-BINDING PROTEIN 5"/>
    <property type="match status" value="1"/>
</dbReference>
<feature type="compositionally biased region" description="Polar residues" evidence="4">
    <location>
        <begin position="406"/>
        <end position="416"/>
    </location>
</feature>
<gene>
    <name evidence="5" type="ORF">L596_019781</name>
</gene>
<dbReference type="GO" id="GO:0004860">
    <property type="term" value="F:protein kinase inhibitor activity"/>
    <property type="evidence" value="ECO:0007669"/>
    <property type="project" value="TreeGrafter"/>
</dbReference>
<feature type="region of interest" description="Disordered" evidence="4">
    <location>
        <begin position="16"/>
        <end position="40"/>
    </location>
</feature>
<reference evidence="5 6" key="2">
    <citation type="journal article" date="2019" name="G3 (Bethesda)">
        <title>Hybrid Assembly of the Genome of the Entomopathogenic Nematode Steinernema carpocapsae Identifies the X-Chromosome.</title>
        <authorList>
            <person name="Serra L."/>
            <person name="Macchietto M."/>
            <person name="Macias-Munoz A."/>
            <person name="McGill C.J."/>
            <person name="Rodriguez I.M."/>
            <person name="Rodriguez B."/>
            <person name="Murad R."/>
            <person name="Mortazavi A."/>
        </authorList>
    </citation>
    <scope>NUCLEOTIDE SEQUENCE [LARGE SCALE GENOMIC DNA]</scope>
    <source>
        <strain evidence="5 6">ALL</strain>
    </source>
</reference>
<dbReference type="Pfam" id="PF05276">
    <property type="entry name" value="SH3BP5"/>
    <property type="match status" value="1"/>
</dbReference>
<feature type="compositionally biased region" description="Polar residues" evidence="4">
    <location>
        <begin position="307"/>
        <end position="319"/>
    </location>
</feature>
<comment type="caution">
    <text evidence="5">The sequence shown here is derived from an EMBL/GenBank/DDBJ whole genome shotgun (WGS) entry which is preliminary data.</text>
</comment>
<protein>
    <recommendedName>
        <fullName evidence="7">SH3 domain-binding protein 5-like</fullName>
    </recommendedName>
</protein>
<evidence type="ECO:0000313" key="6">
    <source>
        <dbReference type="Proteomes" id="UP000298663"/>
    </source>
</evidence>
<dbReference type="EMBL" id="AZBU02000006">
    <property type="protein sequence ID" value="TKR72310.1"/>
    <property type="molecule type" value="Genomic_DNA"/>
</dbReference>
<feature type="coiled-coil region" evidence="3">
    <location>
        <begin position="174"/>
        <end position="257"/>
    </location>
</feature>
<dbReference type="GO" id="GO:0035556">
    <property type="term" value="P:intracellular signal transduction"/>
    <property type="evidence" value="ECO:0007669"/>
    <property type="project" value="InterPro"/>
</dbReference>
<feature type="region of interest" description="Disordered" evidence="4">
    <location>
        <begin position="272"/>
        <end position="294"/>
    </location>
</feature>
<dbReference type="InterPro" id="IPR007940">
    <property type="entry name" value="SH3BP5"/>
</dbReference>
<evidence type="ECO:0000313" key="5">
    <source>
        <dbReference type="EMBL" id="TKR72310.1"/>
    </source>
</evidence>
<dbReference type="OrthoDB" id="446789at2759"/>
<proteinExistence type="inferred from homology"/>
<accession>A0A4U5MRN0</accession>
<keyword evidence="6" id="KW-1185">Reference proteome</keyword>
<evidence type="ECO:0000256" key="2">
    <source>
        <dbReference type="ARBA" id="ARBA00023054"/>
    </source>
</evidence>
<keyword evidence="2 3" id="KW-0175">Coiled coil</keyword>
<reference evidence="5 6" key="1">
    <citation type="journal article" date="2015" name="Genome Biol.">
        <title>Comparative genomics of Steinernema reveals deeply conserved gene regulatory networks.</title>
        <authorList>
            <person name="Dillman A.R."/>
            <person name="Macchietto M."/>
            <person name="Porter C.F."/>
            <person name="Rogers A."/>
            <person name="Williams B."/>
            <person name="Antoshechkin I."/>
            <person name="Lee M.M."/>
            <person name="Goodwin Z."/>
            <person name="Lu X."/>
            <person name="Lewis E.E."/>
            <person name="Goodrich-Blair H."/>
            <person name="Stock S.P."/>
            <person name="Adams B.J."/>
            <person name="Sternberg P.W."/>
            <person name="Mortazavi A."/>
        </authorList>
    </citation>
    <scope>NUCLEOTIDE SEQUENCE [LARGE SCALE GENOMIC DNA]</scope>
    <source>
        <strain evidence="5 6">ALL</strain>
    </source>
</reference>
<organism evidence="5 6">
    <name type="scientific">Steinernema carpocapsae</name>
    <name type="common">Entomopathogenic nematode</name>
    <dbReference type="NCBI Taxonomy" id="34508"/>
    <lineage>
        <taxon>Eukaryota</taxon>
        <taxon>Metazoa</taxon>
        <taxon>Ecdysozoa</taxon>
        <taxon>Nematoda</taxon>
        <taxon>Chromadorea</taxon>
        <taxon>Rhabditida</taxon>
        <taxon>Tylenchina</taxon>
        <taxon>Panagrolaimomorpha</taxon>
        <taxon>Strongyloidoidea</taxon>
        <taxon>Steinernematidae</taxon>
        <taxon>Steinernema</taxon>
    </lineage>
</organism>
<dbReference type="PANTHER" id="PTHR19423">
    <property type="entry name" value="SH3 DOMAIN-BINDING PROTEIN 5"/>
    <property type="match status" value="1"/>
</dbReference>
<dbReference type="STRING" id="34508.A0A4U5MRN0"/>